<feature type="transmembrane region" description="Helical" evidence="11">
    <location>
        <begin position="7"/>
        <end position="25"/>
    </location>
</feature>
<feature type="compositionally biased region" description="Low complexity" evidence="10">
    <location>
        <begin position="409"/>
        <end position="436"/>
    </location>
</feature>
<evidence type="ECO:0000256" key="8">
    <source>
        <dbReference type="ARBA" id="ARBA00023170"/>
    </source>
</evidence>
<proteinExistence type="inferred from homology"/>
<dbReference type="PRINTS" id="PR00901">
    <property type="entry name" value="PHEROMONEBAR"/>
</dbReference>
<reference evidence="12" key="1">
    <citation type="submission" date="2020-11" db="EMBL/GenBank/DDBJ databases">
        <authorList>
            <consortium name="DOE Joint Genome Institute"/>
            <person name="Ahrendt S."/>
            <person name="Riley R."/>
            <person name="Andreopoulos W."/>
            <person name="Labutti K."/>
            <person name="Pangilinan J."/>
            <person name="Ruiz-Duenas F.J."/>
            <person name="Barrasa J.M."/>
            <person name="Sanchez-Garcia M."/>
            <person name="Camarero S."/>
            <person name="Miyauchi S."/>
            <person name="Serrano A."/>
            <person name="Linde D."/>
            <person name="Babiker R."/>
            <person name="Drula E."/>
            <person name="Ayuso-Fernandez I."/>
            <person name="Pacheco R."/>
            <person name="Padilla G."/>
            <person name="Ferreira P."/>
            <person name="Barriuso J."/>
            <person name="Kellner H."/>
            <person name="Castanera R."/>
            <person name="Alfaro M."/>
            <person name="Ramirez L."/>
            <person name="Pisabarro A.G."/>
            <person name="Kuo A."/>
            <person name="Tritt A."/>
            <person name="Lipzen A."/>
            <person name="He G."/>
            <person name="Yan M."/>
            <person name="Ng V."/>
            <person name="Cullen D."/>
            <person name="Martin F."/>
            <person name="Rosso M.-N."/>
            <person name="Henrissat B."/>
            <person name="Hibbett D."/>
            <person name="Martinez A.T."/>
            <person name="Grigoriev I.V."/>
        </authorList>
    </citation>
    <scope>NUCLEOTIDE SEQUENCE</scope>
    <source>
        <strain evidence="12">CIRM-BRFM 674</strain>
    </source>
</reference>
<comment type="caution">
    <text evidence="12">The sequence shown here is derived from an EMBL/GenBank/DDBJ whole genome shotgun (WGS) entry which is preliminary data.</text>
</comment>
<evidence type="ECO:0000256" key="3">
    <source>
        <dbReference type="ARBA" id="ARBA00022507"/>
    </source>
</evidence>
<sequence length="451" mass="49277">MIYPNAIFSTFAFIGFLMCAIPFPWHLEAWNTGTCLYMAWTGLSCLFQFINSIVWNRNAINWSPIWCDITARFIVGASWGIPASSLCINRRLYNISAMQSVTVTKAEKRRAVMIDLAVGLGMPIFGMTIQYIAQGHRFNIFEDVGCFPATYNTPVAYALVYCPPIAIGMVSAVYAILSIRAFNKSRAQFNELLSSYNNLNSSRYVRLMCLAGIEVACTVPLGSYAIYLNVIAGIRPWISWEDTHADFSRVDQIPALLWRLTRNGEVSIELTRWLVIICAFIFFGFFGFADEAKKNYRSAFETVAKRVGLSTMSSSGAAVSTLTSFNGKSKTSSGKIRPVPPIFVHGDLLRHHGSIGSLTDISVSIADVSGFMDEKKAGDEKTEFMPTLSYGAITLSDVGGTLADYSEEPYSAAPSSGSSSSASSIMSSPTSASSPSLPDPTQAKSNTHDIV</sequence>
<keyword evidence="6" id="KW-0297">G-protein coupled receptor</keyword>
<feature type="region of interest" description="Disordered" evidence="10">
    <location>
        <begin position="404"/>
        <end position="451"/>
    </location>
</feature>
<comment type="similarity">
    <text evidence="2">Belongs to the G-protein coupled receptor 4 family.</text>
</comment>
<evidence type="ECO:0000256" key="9">
    <source>
        <dbReference type="ARBA" id="ARBA00023224"/>
    </source>
</evidence>
<keyword evidence="4 11" id="KW-0812">Transmembrane</keyword>
<gene>
    <name evidence="12" type="ORF">BDN70DRAFT_896540</name>
</gene>
<keyword evidence="5 11" id="KW-1133">Transmembrane helix</keyword>
<dbReference type="Pfam" id="PF02076">
    <property type="entry name" value="STE3"/>
    <property type="match status" value="1"/>
</dbReference>
<dbReference type="CDD" id="cd14966">
    <property type="entry name" value="7tmD_STE3"/>
    <property type="match status" value="1"/>
</dbReference>
<feature type="transmembrane region" description="Helical" evidence="11">
    <location>
        <begin position="204"/>
        <end position="227"/>
    </location>
</feature>
<evidence type="ECO:0000256" key="5">
    <source>
        <dbReference type="ARBA" id="ARBA00022989"/>
    </source>
</evidence>
<dbReference type="PANTHER" id="PTHR28097">
    <property type="entry name" value="PHEROMONE A FACTOR RECEPTOR"/>
    <property type="match status" value="1"/>
</dbReference>
<dbReference type="GO" id="GO:0000750">
    <property type="term" value="P:pheromone-dependent signal transduction involved in conjugation with cellular fusion"/>
    <property type="evidence" value="ECO:0007669"/>
    <property type="project" value="TreeGrafter"/>
</dbReference>
<name>A0A9P6CYM1_9AGAR</name>
<dbReference type="GO" id="GO:0004934">
    <property type="term" value="F:mating-type alpha-factor pheromone receptor activity"/>
    <property type="evidence" value="ECO:0007669"/>
    <property type="project" value="InterPro"/>
</dbReference>
<evidence type="ECO:0000256" key="11">
    <source>
        <dbReference type="SAM" id="Phobius"/>
    </source>
</evidence>
<accession>A0A9P6CYM1</accession>
<dbReference type="InterPro" id="IPR000481">
    <property type="entry name" value="GPCR_Pheromne_B_alpha_rcpt"/>
</dbReference>
<dbReference type="AlphaFoldDB" id="A0A9P6CYM1"/>
<dbReference type="OrthoDB" id="2874149at2759"/>
<feature type="transmembrane region" description="Helical" evidence="11">
    <location>
        <begin position="37"/>
        <end position="55"/>
    </location>
</feature>
<evidence type="ECO:0000256" key="2">
    <source>
        <dbReference type="ARBA" id="ARBA00011085"/>
    </source>
</evidence>
<keyword evidence="7 11" id="KW-0472">Membrane</keyword>
<evidence type="ECO:0000256" key="10">
    <source>
        <dbReference type="SAM" id="MobiDB-lite"/>
    </source>
</evidence>
<evidence type="ECO:0000313" key="12">
    <source>
        <dbReference type="EMBL" id="KAF9477444.1"/>
    </source>
</evidence>
<keyword evidence="8 12" id="KW-0675">Receptor</keyword>
<dbReference type="GO" id="GO:0005886">
    <property type="term" value="C:plasma membrane"/>
    <property type="evidence" value="ECO:0007669"/>
    <property type="project" value="TreeGrafter"/>
</dbReference>
<keyword evidence="9" id="KW-0807">Transducer</keyword>
<keyword evidence="3" id="KW-0589">Pheromone response</keyword>
<dbReference type="Proteomes" id="UP000807469">
    <property type="component" value="Unassembled WGS sequence"/>
</dbReference>
<organism evidence="12 13">
    <name type="scientific">Pholiota conissans</name>
    <dbReference type="NCBI Taxonomy" id="109636"/>
    <lineage>
        <taxon>Eukaryota</taxon>
        <taxon>Fungi</taxon>
        <taxon>Dikarya</taxon>
        <taxon>Basidiomycota</taxon>
        <taxon>Agaricomycotina</taxon>
        <taxon>Agaricomycetes</taxon>
        <taxon>Agaricomycetidae</taxon>
        <taxon>Agaricales</taxon>
        <taxon>Agaricineae</taxon>
        <taxon>Strophariaceae</taxon>
        <taxon>Pholiota</taxon>
    </lineage>
</organism>
<protein>
    <submittedName>
        <fullName evidence="12">Pheromone B alpha 1 receptor</fullName>
    </submittedName>
</protein>
<dbReference type="InterPro" id="IPR001499">
    <property type="entry name" value="GPCR_STE3"/>
</dbReference>
<evidence type="ECO:0000313" key="13">
    <source>
        <dbReference type="Proteomes" id="UP000807469"/>
    </source>
</evidence>
<evidence type="ECO:0000256" key="7">
    <source>
        <dbReference type="ARBA" id="ARBA00023136"/>
    </source>
</evidence>
<feature type="transmembrane region" description="Helical" evidence="11">
    <location>
        <begin position="112"/>
        <end position="133"/>
    </location>
</feature>
<evidence type="ECO:0000256" key="4">
    <source>
        <dbReference type="ARBA" id="ARBA00022692"/>
    </source>
</evidence>
<evidence type="ECO:0000256" key="6">
    <source>
        <dbReference type="ARBA" id="ARBA00023040"/>
    </source>
</evidence>
<evidence type="ECO:0000256" key="1">
    <source>
        <dbReference type="ARBA" id="ARBA00004141"/>
    </source>
</evidence>
<dbReference type="EMBL" id="MU155261">
    <property type="protein sequence ID" value="KAF9477444.1"/>
    <property type="molecule type" value="Genomic_DNA"/>
</dbReference>
<keyword evidence="13" id="KW-1185">Reference proteome</keyword>
<dbReference type="PANTHER" id="PTHR28097:SF1">
    <property type="entry name" value="PHEROMONE A FACTOR RECEPTOR"/>
    <property type="match status" value="1"/>
</dbReference>
<feature type="transmembrane region" description="Helical" evidence="11">
    <location>
        <begin position="158"/>
        <end position="183"/>
    </location>
</feature>
<feature type="transmembrane region" description="Helical" evidence="11">
    <location>
        <begin position="270"/>
        <end position="289"/>
    </location>
</feature>
<dbReference type="PRINTS" id="PR00899">
    <property type="entry name" value="GPCRSTE3"/>
</dbReference>
<comment type="subcellular location">
    <subcellularLocation>
        <location evidence="1">Membrane</location>
        <topology evidence="1">Multi-pass membrane protein</topology>
    </subcellularLocation>
</comment>